<evidence type="ECO:0000313" key="2">
    <source>
        <dbReference type="Proteomes" id="UP000199558"/>
    </source>
</evidence>
<protein>
    <submittedName>
        <fullName evidence="1">Uncharacterized protein</fullName>
    </submittedName>
</protein>
<evidence type="ECO:0000313" key="1">
    <source>
        <dbReference type="EMBL" id="SBT64209.1"/>
    </source>
</evidence>
<reference evidence="2" key="1">
    <citation type="submission" date="2016-06" db="EMBL/GenBank/DDBJ databases">
        <authorList>
            <person name="Varghese N."/>
            <person name="Submissions Spin"/>
        </authorList>
    </citation>
    <scope>NUCLEOTIDE SEQUENCE [LARGE SCALE GENOMIC DNA]</scope>
    <source>
        <strain evidence="2">DSM 45794</strain>
    </source>
</reference>
<dbReference type="Gene3D" id="3.20.20.80">
    <property type="entry name" value="Glycosidases"/>
    <property type="match status" value="1"/>
</dbReference>
<sequence>MTLIGWTPGPRSVREMLALYPGTGIGRIFVEANKALHAWDGPVLGPLVAAGVPAVHLSYKTNPPADVRAWADRKPAGLRLFLTEDHEPEQGPESGDPTLDDFHAQQAALVAAFDGHPARADIWLGPVFTRYWWQKFAGDGRWMPRQLVDFIAWDIYNDGPKYRTAEDLLSIPRQVAEQLGVPYLVAELGAKRQPWDVDGTGQAGWAQEMVDALRADGALAAQWFHKGGCDLTLAGSEPARQTWQAITLEEVPVATTAPQTLLDARRLLLDHLGGNGLEPAEVGIVGDPAHRGGYHCGSDRVVSGDYSVVESPRDRTGLSSYACALDIGTFTVTIGGRRHDLQTFSTWLARECAAGATDTRDIREVIYSPDGSTVRRWDRLGKRASGDDSHRWHTHISYHRDAIKAGRDQTALFRRYLTTIGLLEDEMAQFTDAHARLLDQLAAALPTLLAQVAYTDGRMEAFANGRPAVRTDLKGGGQAMWPVQQLTALPALIKAESTSPPELATALAALPRPAGVDVDQLAAAVAERVLAGLPAADGPVSRDDLEAALRSVLGSLDGAGPQA</sequence>
<name>A0A1A9B5A1_9ACTN</name>
<dbReference type="Proteomes" id="UP000199558">
    <property type="component" value="Unassembled WGS sequence"/>
</dbReference>
<dbReference type="InterPro" id="IPR017853">
    <property type="entry name" value="GH"/>
</dbReference>
<gene>
    <name evidence="1" type="ORF">GA0070622_1179</name>
</gene>
<dbReference type="SUPFAM" id="SSF51445">
    <property type="entry name" value="(Trans)glycosidases"/>
    <property type="match status" value="1"/>
</dbReference>
<dbReference type="AlphaFoldDB" id="A0A1A9B5A1"/>
<accession>A0A1A9B5A1</accession>
<proteinExistence type="predicted"/>
<dbReference type="STRING" id="946078.GA0070622_1179"/>
<organism evidence="1 2">
    <name type="scientific">Micromonospora sediminicola</name>
    <dbReference type="NCBI Taxonomy" id="946078"/>
    <lineage>
        <taxon>Bacteria</taxon>
        <taxon>Bacillati</taxon>
        <taxon>Actinomycetota</taxon>
        <taxon>Actinomycetes</taxon>
        <taxon>Micromonosporales</taxon>
        <taxon>Micromonosporaceae</taxon>
        <taxon>Micromonospora</taxon>
    </lineage>
</organism>
<dbReference type="RefSeq" id="WP_176710424.1">
    <property type="nucleotide sequence ID" value="NZ_FLRH01000003.1"/>
</dbReference>
<dbReference type="EMBL" id="FLRH01000003">
    <property type="protein sequence ID" value="SBT64209.1"/>
    <property type="molecule type" value="Genomic_DNA"/>
</dbReference>
<keyword evidence="2" id="KW-1185">Reference proteome</keyword>